<comment type="caution">
    <text evidence="1">The sequence shown here is derived from an EMBL/GenBank/DDBJ whole genome shotgun (WGS) entry which is preliminary data.</text>
</comment>
<evidence type="ECO:0000313" key="2">
    <source>
        <dbReference type="Proteomes" id="UP001164929"/>
    </source>
</evidence>
<dbReference type="AlphaFoldDB" id="A0AAD6Q264"/>
<name>A0AAD6Q264_9ROSI</name>
<reference evidence="1" key="1">
    <citation type="journal article" date="2023" name="Mol. Ecol. Resour.">
        <title>Chromosome-level genome assembly of a triploid poplar Populus alba 'Berolinensis'.</title>
        <authorList>
            <person name="Chen S."/>
            <person name="Yu Y."/>
            <person name="Wang X."/>
            <person name="Wang S."/>
            <person name="Zhang T."/>
            <person name="Zhou Y."/>
            <person name="He R."/>
            <person name="Meng N."/>
            <person name="Wang Y."/>
            <person name="Liu W."/>
            <person name="Liu Z."/>
            <person name="Liu J."/>
            <person name="Guo Q."/>
            <person name="Huang H."/>
            <person name="Sederoff R.R."/>
            <person name="Wang G."/>
            <person name="Qu G."/>
            <person name="Chen S."/>
        </authorList>
    </citation>
    <scope>NUCLEOTIDE SEQUENCE</scope>
    <source>
        <strain evidence="1">SC-2020</strain>
    </source>
</reference>
<keyword evidence="2" id="KW-1185">Reference proteome</keyword>
<evidence type="ECO:0000313" key="1">
    <source>
        <dbReference type="EMBL" id="KAJ6976252.1"/>
    </source>
</evidence>
<protein>
    <submittedName>
        <fullName evidence="1">Uncharacterized protein</fullName>
    </submittedName>
</protein>
<proteinExistence type="predicted"/>
<organism evidence="1 2">
    <name type="scientific">Populus alba x Populus x berolinensis</name>
    <dbReference type="NCBI Taxonomy" id="444605"/>
    <lineage>
        <taxon>Eukaryota</taxon>
        <taxon>Viridiplantae</taxon>
        <taxon>Streptophyta</taxon>
        <taxon>Embryophyta</taxon>
        <taxon>Tracheophyta</taxon>
        <taxon>Spermatophyta</taxon>
        <taxon>Magnoliopsida</taxon>
        <taxon>eudicotyledons</taxon>
        <taxon>Gunneridae</taxon>
        <taxon>Pentapetalae</taxon>
        <taxon>rosids</taxon>
        <taxon>fabids</taxon>
        <taxon>Malpighiales</taxon>
        <taxon>Salicaceae</taxon>
        <taxon>Saliceae</taxon>
        <taxon>Populus</taxon>
    </lineage>
</organism>
<dbReference type="EMBL" id="JAQIZT010000013">
    <property type="protein sequence ID" value="KAJ6976252.1"/>
    <property type="molecule type" value="Genomic_DNA"/>
</dbReference>
<dbReference type="Proteomes" id="UP001164929">
    <property type="component" value="Chromosome 13"/>
</dbReference>
<accession>A0AAD6Q264</accession>
<sequence>MSLFPQIQIHPTTHLLSYPIRVLVLFLS</sequence>
<gene>
    <name evidence="1" type="ORF">NC653_031942</name>
</gene>